<feature type="non-terminal residue" evidence="3">
    <location>
        <position position="161"/>
    </location>
</feature>
<dbReference type="GO" id="GO:0016787">
    <property type="term" value="F:hydrolase activity"/>
    <property type="evidence" value="ECO:0007669"/>
    <property type="project" value="UniProtKB-KW"/>
</dbReference>
<feature type="domain" description="Fumarylacetoacetase-like C-terminal" evidence="2">
    <location>
        <begin position="45"/>
        <end position="160"/>
    </location>
</feature>
<reference evidence="3 4" key="1">
    <citation type="submission" date="2024-03" db="EMBL/GenBank/DDBJ databases">
        <title>Novel species of the genus Variovorax.</title>
        <authorList>
            <person name="Liu Q."/>
            <person name="Xin Y.-H."/>
        </authorList>
    </citation>
    <scope>NUCLEOTIDE SEQUENCE [LARGE SCALE GENOMIC DNA]</scope>
    <source>
        <strain evidence="3 4">KACC 18899</strain>
    </source>
</reference>
<dbReference type="Pfam" id="PF01557">
    <property type="entry name" value="FAA_hydrolase"/>
    <property type="match status" value="1"/>
</dbReference>
<comment type="caution">
    <text evidence="3">The sequence shown here is derived from an EMBL/GenBank/DDBJ whole genome shotgun (WGS) entry which is preliminary data.</text>
</comment>
<protein>
    <submittedName>
        <fullName evidence="3">Fumarylacetoacetate hydrolase family protein</fullName>
    </submittedName>
</protein>
<dbReference type="Gene3D" id="2.30.30.370">
    <property type="entry name" value="FAH"/>
    <property type="match status" value="1"/>
</dbReference>
<accession>A0ABU8V9M6</accession>
<name>A0ABU8V9M6_9BURK</name>
<evidence type="ECO:0000256" key="1">
    <source>
        <dbReference type="ARBA" id="ARBA00022723"/>
    </source>
</evidence>
<evidence type="ECO:0000313" key="4">
    <source>
        <dbReference type="Proteomes" id="UP001365846"/>
    </source>
</evidence>
<dbReference type="Proteomes" id="UP001365846">
    <property type="component" value="Unassembled WGS sequence"/>
</dbReference>
<evidence type="ECO:0000313" key="3">
    <source>
        <dbReference type="EMBL" id="MEJ8810280.1"/>
    </source>
</evidence>
<sequence>MKRARVAYSGAIHEAVPHGDALRLADGRIVDQDAVVWLPPFEVGTIIALGLNYADHAKELSFGAQEEPLVFLKGPGSVIGHRGQTRRPSDVKFMHYECELAVVIGKTACKVSRKDAMSHVAGYTVANDYAIRDYLENWYRPNLRVKNRDTCTPIGPWLVDA</sequence>
<dbReference type="Gene3D" id="3.90.850.10">
    <property type="entry name" value="Fumarylacetoacetase-like, C-terminal domain"/>
    <property type="match status" value="1"/>
</dbReference>
<gene>
    <name evidence="3" type="ORF">WKW77_04325</name>
</gene>
<evidence type="ECO:0000259" key="2">
    <source>
        <dbReference type="Pfam" id="PF01557"/>
    </source>
</evidence>
<keyword evidence="3" id="KW-0378">Hydrolase</keyword>
<proteinExistence type="predicted"/>
<dbReference type="SUPFAM" id="SSF56529">
    <property type="entry name" value="FAH"/>
    <property type="match status" value="1"/>
</dbReference>
<keyword evidence="4" id="KW-1185">Reference proteome</keyword>
<dbReference type="PANTHER" id="PTHR11820">
    <property type="entry name" value="ACYLPYRUVASE"/>
    <property type="match status" value="1"/>
</dbReference>
<dbReference type="InterPro" id="IPR011234">
    <property type="entry name" value="Fumarylacetoacetase-like_C"/>
</dbReference>
<keyword evidence="1" id="KW-0479">Metal-binding</keyword>
<dbReference type="InterPro" id="IPR036663">
    <property type="entry name" value="Fumarylacetoacetase_C_sf"/>
</dbReference>
<dbReference type="EMBL" id="JBBKZU010000002">
    <property type="protein sequence ID" value="MEJ8810280.1"/>
    <property type="molecule type" value="Genomic_DNA"/>
</dbReference>
<organism evidence="3 4">
    <name type="scientific">Variovorax ureilyticus</name>
    <dbReference type="NCBI Taxonomy" id="1836198"/>
    <lineage>
        <taxon>Bacteria</taxon>
        <taxon>Pseudomonadati</taxon>
        <taxon>Pseudomonadota</taxon>
        <taxon>Betaproteobacteria</taxon>
        <taxon>Burkholderiales</taxon>
        <taxon>Comamonadaceae</taxon>
        <taxon>Variovorax</taxon>
    </lineage>
</organism>
<dbReference type="RefSeq" id="WP_340355607.1">
    <property type="nucleotide sequence ID" value="NZ_JBBKZU010000002.1"/>
</dbReference>
<dbReference type="PANTHER" id="PTHR11820:SF114">
    <property type="entry name" value="4-HYDROXYPHENYLACETATE CATABOLISM PROTEIN"/>
    <property type="match status" value="1"/>
</dbReference>